<evidence type="ECO:0008006" key="3">
    <source>
        <dbReference type="Google" id="ProtNLM"/>
    </source>
</evidence>
<protein>
    <recommendedName>
        <fullName evidence="3">YjcQ protein</fullName>
    </recommendedName>
</protein>
<evidence type="ECO:0000313" key="1">
    <source>
        <dbReference type="EMBL" id="OFA13115.1"/>
    </source>
</evidence>
<reference evidence="1 2" key="1">
    <citation type="submission" date="2016-09" db="EMBL/GenBank/DDBJ databases">
        <title>Genome Sequence of Lactobacillus sunkii Strain CG01.</title>
        <authorList>
            <person name="Poehlein A."/>
            <person name="Gabris C."/>
            <person name="Bengelsdorf F.R."/>
            <person name="Duerre P."/>
            <person name="Daniel R."/>
        </authorList>
    </citation>
    <scope>NUCLEOTIDE SEQUENCE [LARGE SCALE GENOMIC DNA]</scope>
    <source>
        <strain evidence="1 2">CG_D</strain>
    </source>
</reference>
<organism evidence="1 2">
    <name type="scientific">Lentilactobacillus sunkii</name>
    <dbReference type="NCBI Taxonomy" id="481719"/>
    <lineage>
        <taxon>Bacteria</taxon>
        <taxon>Bacillati</taxon>
        <taxon>Bacillota</taxon>
        <taxon>Bacilli</taxon>
        <taxon>Lactobacillales</taxon>
        <taxon>Lactobacillaceae</taxon>
        <taxon>Lentilactobacillus</taxon>
    </lineage>
</organism>
<name>A0A1E7XJ39_9LACO</name>
<proteinExistence type="predicted"/>
<accession>A0A1E7XJ39</accession>
<evidence type="ECO:0000313" key="2">
    <source>
        <dbReference type="Proteomes" id="UP000177010"/>
    </source>
</evidence>
<dbReference type="RefSeq" id="WP_070366895.1">
    <property type="nucleotide sequence ID" value="NZ_JAZHVW010000013.1"/>
</dbReference>
<dbReference type="EMBL" id="MIQE01000002">
    <property type="protein sequence ID" value="OFA13115.1"/>
    <property type="molecule type" value="Genomic_DNA"/>
</dbReference>
<comment type="caution">
    <text evidence="1">The sequence shown here is derived from an EMBL/GenBank/DDBJ whole genome shotgun (WGS) entry which is preliminary data.</text>
</comment>
<dbReference type="AlphaFoldDB" id="A0A1E7XJ39"/>
<gene>
    <name evidence="1" type="ORF">LASUN_01140</name>
</gene>
<sequence length="89" mass="10237">MNNYKDEYEFLSDKIDKNESVNKLADDAYDNGLNREKVLSILQKLMIDGYIIVQDAPGIYQGQGSNGKMFLKKDAKLIREAIEAYKKQE</sequence>
<dbReference type="Proteomes" id="UP000177010">
    <property type="component" value="Unassembled WGS sequence"/>
</dbReference>